<dbReference type="InterPro" id="IPR021109">
    <property type="entry name" value="Peptidase_aspartic_dom_sf"/>
</dbReference>
<keyword evidence="2 4" id="KW-0064">Aspartyl protease</keyword>
<dbReference type="GO" id="GO:0004190">
    <property type="term" value="F:aspartic-type endopeptidase activity"/>
    <property type="evidence" value="ECO:0007669"/>
    <property type="project" value="UniProtKB-KW"/>
</dbReference>
<evidence type="ECO:0000256" key="1">
    <source>
        <dbReference type="ARBA" id="ARBA00007447"/>
    </source>
</evidence>
<dbReference type="Gene3D" id="2.40.70.10">
    <property type="entry name" value="Acid Proteases"/>
    <property type="match status" value="3"/>
</dbReference>
<proteinExistence type="inferred from homology"/>
<protein>
    <submittedName>
        <fullName evidence="6">Pregnancy-associated glycoprotein</fullName>
    </submittedName>
</protein>
<dbReference type="InterPro" id="IPR001969">
    <property type="entry name" value="Aspartic_peptidase_AS"/>
</dbReference>
<dbReference type="AlphaFoldDB" id="A0A1R1XXS8"/>
<feature type="disulfide bond" evidence="3">
    <location>
        <begin position="75"/>
        <end position="80"/>
    </location>
</feature>
<evidence type="ECO:0000259" key="5">
    <source>
        <dbReference type="PROSITE" id="PS51767"/>
    </source>
</evidence>
<dbReference type="PROSITE" id="PS51767">
    <property type="entry name" value="PEPTIDASE_A1"/>
    <property type="match status" value="1"/>
</dbReference>
<keyword evidence="4" id="KW-0645">Protease</keyword>
<evidence type="ECO:0000256" key="2">
    <source>
        <dbReference type="ARBA" id="ARBA00022750"/>
    </source>
</evidence>
<dbReference type="PRINTS" id="PR00792">
    <property type="entry name" value="PEPSIN"/>
</dbReference>
<comment type="similarity">
    <text evidence="1 4">Belongs to the peptidase A1 family.</text>
</comment>
<dbReference type="InterPro" id="IPR001461">
    <property type="entry name" value="Aspartic_peptidase_A1"/>
</dbReference>
<gene>
    <name evidence="6" type="ORF">AYI70_g4695</name>
</gene>
<comment type="caution">
    <text evidence="6">The sequence shown here is derived from an EMBL/GenBank/DDBJ whole genome shotgun (WGS) entry which is preliminary data.</text>
</comment>
<dbReference type="Proteomes" id="UP000187283">
    <property type="component" value="Unassembled WGS sequence"/>
</dbReference>
<dbReference type="InterPro" id="IPR033121">
    <property type="entry name" value="PEPTIDASE_A1"/>
</dbReference>
<feature type="disulfide bond" evidence="3">
    <location>
        <begin position="251"/>
        <end position="286"/>
    </location>
</feature>
<name>A0A1R1XXS8_9FUNG</name>
<feature type="domain" description="Peptidase A1" evidence="5">
    <location>
        <begin position="44"/>
        <end position="323"/>
    </location>
</feature>
<evidence type="ECO:0000313" key="6">
    <source>
        <dbReference type="EMBL" id="OMJ19491.1"/>
    </source>
</evidence>
<dbReference type="EMBL" id="LSSN01001469">
    <property type="protein sequence ID" value="OMJ19491.1"/>
    <property type="molecule type" value="Genomic_DNA"/>
</dbReference>
<sequence length="332" mass="37330">MFSFKLVIKTLFVFCAFFKKHIVITVTGAVLANTVPSLIETKNFTRFQKRRNPPVKFNVTFDTGSSKLWVPSSNCKSVSCKQHNTLDLKKQLSYTPINESVTLNYGSGTVKAFLSSQDIIVGDVRLENFPVFLSQEQDDTFKAPETKFDGVFGLAYNKEDSVVSRILHSGNLNSMVFTFELSENYDELGELWVGELDIAKYSKNLQWIKTKNNGKWEVEIGNISIGDGGGKVIDDINSMIGANKDTKIINCYTMFGLPDIIISLGTTSFSIEPKYYVRVDPNSGTCFSTFVNKGDDNFWVLGTSFLRKYISIFDPENDRIGFDIKQNEKLSA</sequence>
<dbReference type="OrthoDB" id="15189at2759"/>
<keyword evidence="7" id="KW-1185">Reference proteome</keyword>
<dbReference type="PANTHER" id="PTHR47966">
    <property type="entry name" value="BETA-SITE APP-CLEAVING ENZYME, ISOFORM A-RELATED"/>
    <property type="match status" value="1"/>
</dbReference>
<reference evidence="6 7" key="1">
    <citation type="submission" date="2017-01" db="EMBL/GenBank/DDBJ databases">
        <authorList>
            <person name="Mah S.A."/>
            <person name="Swanson W.J."/>
            <person name="Moy G.W."/>
            <person name="Vacquier V.D."/>
        </authorList>
    </citation>
    <scope>NUCLEOTIDE SEQUENCE [LARGE SCALE GENOMIC DNA]</scope>
    <source>
        <strain evidence="6 7">GSMNP</strain>
    </source>
</reference>
<dbReference type="GO" id="GO:0006508">
    <property type="term" value="P:proteolysis"/>
    <property type="evidence" value="ECO:0007669"/>
    <property type="project" value="UniProtKB-KW"/>
</dbReference>
<dbReference type="STRING" id="133412.A0A1R1XXS8"/>
<evidence type="ECO:0000256" key="4">
    <source>
        <dbReference type="RuleBase" id="RU000454"/>
    </source>
</evidence>
<dbReference type="PROSITE" id="PS00141">
    <property type="entry name" value="ASP_PROTEASE"/>
    <property type="match status" value="1"/>
</dbReference>
<evidence type="ECO:0000256" key="3">
    <source>
        <dbReference type="PIRSR" id="PIRSR601461-2"/>
    </source>
</evidence>
<accession>A0A1R1XXS8</accession>
<organism evidence="6 7">
    <name type="scientific">Smittium culicis</name>
    <dbReference type="NCBI Taxonomy" id="133412"/>
    <lineage>
        <taxon>Eukaryota</taxon>
        <taxon>Fungi</taxon>
        <taxon>Fungi incertae sedis</taxon>
        <taxon>Zoopagomycota</taxon>
        <taxon>Kickxellomycotina</taxon>
        <taxon>Harpellomycetes</taxon>
        <taxon>Harpellales</taxon>
        <taxon>Legeriomycetaceae</taxon>
        <taxon>Smittium</taxon>
    </lineage>
</organism>
<keyword evidence="3" id="KW-1015">Disulfide bond</keyword>
<evidence type="ECO:0000313" key="7">
    <source>
        <dbReference type="Proteomes" id="UP000187283"/>
    </source>
</evidence>
<dbReference type="Pfam" id="PF00026">
    <property type="entry name" value="Asp"/>
    <property type="match status" value="2"/>
</dbReference>
<dbReference type="SUPFAM" id="SSF50630">
    <property type="entry name" value="Acid proteases"/>
    <property type="match status" value="1"/>
</dbReference>
<keyword evidence="4" id="KW-0378">Hydrolase</keyword>